<dbReference type="EMBL" id="JARJCW010000001">
    <property type="protein sequence ID" value="KAJ7230458.1"/>
    <property type="molecule type" value="Genomic_DNA"/>
</dbReference>
<keyword evidence="2" id="KW-0732">Signal</keyword>
<keyword evidence="4" id="KW-1185">Reference proteome</keyword>
<gene>
    <name evidence="3" type="ORF">GGX14DRAFT_410872</name>
</gene>
<organism evidence="3 4">
    <name type="scientific">Mycena pura</name>
    <dbReference type="NCBI Taxonomy" id="153505"/>
    <lineage>
        <taxon>Eukaryota</taxon>
        <taxon>Fungi</taxon>
        <taxon>Dikarya</taxon>
        <taxon>Basidiomycota</taxon>
        <taxon>Agaricomycotina</taxon>
        <taxon>Agaricomycetes</taxon>
        <taxon>Agaricomycetidae</taxon>
        <taxon>Agaricales</taxon>
        <taxon>Marasmiineae</taxon>
        <taxon>Mycenaceae</taxon>
        <taxon>Mycena</taxon>
    </lineage>
</organism>
<dbReference type="AlphaFoldDB" id="A0AAD6YVC0"/>
<feature type="signal peptide" evidence="2">
    <location>
        <begin position="1"/>
        <end position="23"/>
    </location>
</feature>
<dbReference type="Proteomes" id="UP001219525">
    <property type="component" value="Unassembled WGS sequence"/>
</dbReference>
<evidence type="ECO:0008006" key="5">
    <source>
        <dbReference type="Google" id="ProtNLM"/>
    </source>
</evidence>
<feature type="chain" id="PRO_5042251284" description="Secreted protein" evidence="2">
    <location>
        <begin position="24"/>
        <end position="196"/>
    </location>
</feature>
<protein>
    <recommendedName>
        <fullName evidence="5">Secreted protein</fullName>
    </recommendedName>
</protein>
<evidence type="ECO:0000256" key="2">
    <source>
        <dbReference type="SAM" id="SignalP"/>
    </source>
</evidence>
<keyword evidence="1" id="KW-1133">Transmembrane helix</keyword>
<keyword evidence="1" id="KW-0812">Transmembrane</keyword>
<comment type="caution">
    <text evidence="3">The sequence shown here is derived from an EMBL/GenBank/DDBJ whole genome shotgun (WGS) entry which is preliminary data.</text>
</comment>
<keyword evidence="1" id="KW-0472">Membrane</keyword>
<feature type="transmembrane region" description="Helical" evidence="1">
    <location>
        <begin position="95"/>
        <end position="115"/>
    </location>
</feature>
<sequence>MGPHPLMLLLLLLLLVLLRLLRARRWTRRWRRSIKLLRLRMRVCIRRRRRGVRMRSPRALCPLLMLVLGLRRWRGLGLGLGGGRRAGRHIRGARACSVLLVLLLLDGVMCGLLGGRSRVCAYRALRLVGRLSRVSIVVIRHRRDLRRNKEILCQHDNAEAILCSAESGSRHQPTNTASGPTPKGMALQVDISLSVG</sequence>
<evidence type="ECO:0000313" key="3">
    <source>
        <dbReference type="EMBL" id="KAJ7230458.1"/>
    </source>
</evidence>
<reference evidence="3" key="1">
    <citation type="submission" date="2023-03" db="EMBL/GenBank/DDBJ databases">
        <title>Massive genome expansion in bonnet fungi (Mycena s.s.) driven by repeated elements and novel gene families across ecological guilds.</title>
        <authorList>
            <consortium name="Lawrence Berkeley National Laboratory"/>
            <person name="Harder C.B."/>
            <person name="Miyauchi S."/>
            <person name="Viragh M."/>
            <person name="Kuo A."/>
            <person name="Thoen E."/>
            <person name="Andreopoulos B."/>
            <person name="Lu D."/>
            <person name="Skrede I."/>
            <person name="Drula E."/>
            <person name="Henrissat B."/>
            <person name="Morin E."/>
            <person name="Kohler A."/>
            <person name="Barry K."/>
            <person name="LaButti K."/>
            <person name="Morin E."/>
            <person name="Salamov A."/>
            <person name="Lipzen A."/>
            <person name="Mereny Z."/>
            <person name="Hegedus B."/>
            <person name="Baldrian P."/>
            <person name="Stursova M."/>
            <person name="Weitz H."/>
            <person name="Taylor A."/>
            <person name="Grigoriev I.V."/>
            <person name="Nagy L.G."/>
            <person name="Martin F."/>
            <person name="Kauserud H."/>
        </authorList>
    </citation>
    <scope>NUCLEOTIDE SEQUENCE</scope>
    <source>
        <strain evidence="3">9144</strain>
    </source>
</reference>
<name>A0AAD6YVC0_9AGAR</name>
<accession>A0AAD6YVC0</accession>
<evidence type="ECO:0000256" key="1">
    <source>
        <dbReference type="SAM" id="Phobius"/>
    </source>
</evidence>
<evidence type="ECO:0000313" key="4">
    <source>
        <dbReference type="Proteomes" id="UP001219525"/>
    </source>
</evidence>
<proteinExistence type="predicted"/>